<dbReference type="PANTHER" id="PTHR10534:SF2">
    <property type="entry name" value="PYRIDOXAL KINASE"/>
    <property type="match status" value="1"/>
</dbReference>
<evidence type="ECO:0000256" key="4">
    <source>
        <dbReference type="ARBA" id="ARBA00022777"/>
    </source>
</evidence>
<dbReference type="PANTHER" id="PTHR10534">
    <property type="entry name" value="PYRIDOXAL KINASE"/>
    <property type="match status" value="1"/>
</dbReference>
<dbReference type="CDD" id="cd01173">
    <property type="entry name" value="pyridoxal_pyridoxamine_kinase"/>
    <property type="match status" value="1"/>
</dbReference>
<gene>
    <name evidence="7" type="ORF">H9868_01270</name>
</gene>
<accession>A0A9D1UMU1</accession>
<dbReference type="InterPro" id="IPR013749">
    <property type="entry name" value="PM/HMP-P_kinase-1"/>
</dbReference>
<dbReference type="InterPro" id="IPR029056">
    <property type="entry name" value="Ribokinase-like"/>
</dbReference>
<name>A0A9D1UMU1_9FIRM</name>
<dbReference type="AlphaFoldDB" id="A0A9D1UMU1"/>
<protein>
    <recommendedName>
        <fullName evidence="1">pyridoxal kinase</fullName>
        <ecNumber evidence="1">2.7.1.35</ecNumber>
    </recommendedName>
</protein>
<reference evidence="7" key="1">
    <citation type="journal article" date="2021" name="PeerJ">
        <title>Extensive microbial diversity within the chicken gut microbiome revealed by metagenomics and culture.</title>
        <authorList>
            <person name="Gilroy R."/>
            <person name="Ravi A."/>
            <person name="Getino M."/>
            <person name="Pursley I."/>
            <person name="Horton D.L."/>
            <person name="Alikhan N.F."/>
            <person name="Baker D."/>
            <person name="Gharbi K."/>
            <person name="Hall N."/>
            <person name="Watson M."/>
            <person name="Adriaenssens E.M."/>
            <person name="Foster-Nyarko E."/>
            <person name="Jarju S."/>
            <person name="Secka A."/>
            <person name="Antonio M."/>
            <person name="Oren A."/>
            <person name="Chaudhuri R.R."/>
            <person name="La Ragione R."/>
            <person name="Hildebrand F."/>
            <person name="Pallen M.J."/>
        </authorList>
    </citation>
    <scope>NUCLEOTIDE SEQUENCE</scope>
    <source>
        <strain evidence="7">ChiGjej6B6-1540</strain>
    </source>
</reference>
<evidence type="ECO:0000313" key="7">
    <source>
        <dbReference type="EMBL" id="HIW93148.1"/>
    </source>
</evidence>
<feature type="domain" description="Pyridoxamine kinase/Phosphomethylpyrimidine kinase" evidence="6">
    <location>
        <begin position="30"/>
        <end position="263"/>
    </location>
</feature>
<dbReference type="Gene3D" id="3.40.1190.20">
    <property type="match status" value="1"/>
</dbReference>
<reference evidence="7" key="2">
    <citation type="submission" date="2021-04" db="EMBL/GenBank/DDBJ databases">
        <authorList>
            <person name="Gilroy R."/>
        </authorList>
    </citation>
    <scope>NUCLEOTIDE SEQUENCE</scope>
    <source>
        <strain evidence="7">ChiGjej6B6-1540</strain>
    </source>
</reference>
<sequence length="291" mass="31775">MNKAPHAAVIHDLSGFGRCSMTIILPVLAAMGVQCAPMLTAYLSAHTAFPHRDQALFLDLTDQMEQVCRHWQALDVRFDAIYSGFLGSARQICRLREVISQFRREDTLVLVDPVMGDHGRPYATYTPEMCARMAELAGEADLITPNLTEAALLLGEPYHAVPHTIQGLKDWLLRLSMDGCRSVVITGVRVEEGVIGAACFDRKDGSFAFPRAHEEPQQFPGTGDLFAAVLLGGLLQGKALDHAAQKAVDFVQQCAAHTIALGTPTLEGVQFEALMGLLTHKMTEEMEFSAP</sequence>
<evidence type="ECO:0000256" key="1">
    <source>
        <dbReference type="ARBA" id="ARBA00012104"/>
    </source>
</evidence>
<dbReference type="GO" id="GO:0005524">
    <property type="term" value="F:ATP binding"/>
    <property type="evidence" value="ECO:0007669"/>
    <property type="project" value="UniProtKB-KW"/>
</dbReference>
<dbReference type="SUPFAM" id="SSF53613">
    <property type="entry name" value="Ribokinase-like"/>
    <property type="match status" value="1"/>
</dbReference>
<dbReference type="Proteomes" id="UP000824192">
    <property type="component" value="Unassembled WGS sequence"/>
</dbReference>
<comment type="caution">
    <text evidence="7">The sequence shown here is derived from an EMBL/GenBank/DDBJ whole genome shotgun (WGS) entry which is preliminary data.</text>
</comment>
<organism evidence="7 8">
    <name type="scientific">Candidatus Flavonifractor merdipullorum</name>
    <dbReference type="NCBI Taxonomy" id="2838590"/>
    <lineage>
        <taxon>Bacteria</taxon>
        <taxon>Bacillati</taxon>
        <taxon>Bacillota</taxon>
        <taxon>Clostridia</taxon>
        <taxon>Eubacteriales</taxon>
        <taxon>Oscillospiraceae</taxon>
        <taxon>Flavonifractor</taxon>
    </lineage>
</organism>
<dbReference type="InterPro" id="IPR004625">
    <property type="entry name" value="PyrdxlKinase"/>
</dbReference>
<evidence type="ECO:0000313" key="8">
    <source>
        <dbReference type="Proteomes" id="UP000824192"/>
    </source>
</evidence>
<evidence type="ECO:0000256" key="5">
    <source>
        <dbReference type="ARBA" id="ARBA00022840"/>
    </source>
</evidence>
<keyword evidence="5" id="KW-0067">ATP-binding</keyword>
<dbReference type="GO" id="GO:0008478">
    <property type="term" value="F:pyridoxal kinase activity"/>
    <property type="evidence" value="ECO:0007669"/>
    <property type="project" value="UniProtKB-EC"/>
</dbReference>
<proteinExistence type="predicted"/>
<dbReference type="GO" id="GO:0009443">
    <property type="term" value="P:pyridoxal 5'-phosphate salvage"/>
    <property type="evidence" value="ECO:0007669"/>
    <property type="project" value="InterPro"/>
</dbReference>
<evidence type="ECO:0000256" key="3">
    <source>
        <dbReference type="ARBA" id="ARBA00022741"/>
    </source>
</evidence>
<dbReference type="NCBIfam" id="NF005491">
    <property type="entry name" value="PRK07105.1"/>
    <property type="match status" value="1"/>
</dbReference>
<keyword evidence="2 7" id="KW-0808">Transferase</keyword>
<dbReference type="Pfam" id="PF08543">
    <property type="entry name" value="Phos_pyr_kin"/>
    <property type="match status" value="1"/>
</dbReference>
<keyword evidence="4 7" id="KW-0418">Kinase</keyword>
<dbReference type="EMBL" id="DXGA01000025">
    <property type="protein sequence ID" value="HIW93148.1"/>
    <property type="molecule type" value="Genomic_DNA"/>
</dbReference>
<dbReference type="GO" id="GO:0005829">
    <property type="term" value="C:cytosol"/>
    <property type="evidence" value="ECO:0007669"/>
    <property type="project" value="TreeGrafter"/>
</dbReference>
<keyword evidence="3" id="KW-0547">Nucleotide-binding</keyword>
<dbReference type="EC" id="2.7.1.35" evidence="1"/>
<evidence type="ECO:0000259" key="6">
    <source>
        <dbReference type="Pfam" id="PF08543"/>
    </source>
</evidence>
<evidence type="ECO:0000256" key="2">
    <source>
        <dbReference type="ARBA" id="ARBA00022679"/>
    </source>
</evidence>